<accession>A0A813KIK7</accession>
<sequence>MGVFSCNAGAGSSGGGLQLKLCLALVAAWDSMQFHPDPTDIRTVRLLKESIQAFECRAEALGFESGSQAVVRGTLELANNMPLAGEVMIRSMWRPVCGPHGAAHLPDTPFLLSSLQDPSDSGEFELGLPALARDIFRFMLVFPLWEQRLHLTQGHWLAPLVKHVDPMGRITTAGVLAWWQIQSVLLNPDCAYQALAVGSMHCPRDNFGLALRYGQYVFDPGLVQDIFADIQAAVASYGPVGALAESFEALRSLWGFGPYRFHFEHPLFPPLPSTSVWNSEQIEKYPDLVSLRDMLERHSEELLDGWKLFRGHPDAEAQAKLGYPLLIHNGTWRQWQFYTSRDGWNEKLCSGFPSLCRIIGTSLARRSSGLPIFGESQEEVTINELSPGAQILPHTGAPYRLQMHMGLSGLAGSYLGVFDGTVDADGEPQVVLQPWEAGRVKPVFDDSYLHYARAWPGSLEPRAVLDVGLLHPEIIKSKHSPISDVLLQVMITLDQNYVLSGRVTWVGHSPGRSSMQIRMELASLKDAVRKTLLHADFTFVARDSLTGGEEVRLKYDVCFSVQGTGEVSTDEERRIFEDVRSSAMWLAEGTVEEHGAKLGEDGEAVLTVPKKVQAAMERKKLTRKSLSINSEDPGALDDPQEVALAREVLEQGRLLEDMPGLAAGDAILHRQTKHTNTFMCYPQQRNTAGRVFGGFLMRQAYELAFSTAYKFAGVHPRFVEIGEVTFLKPVEVGDLVTLTGSVMLTYTKVRPQVHVEVIAAVLSPEEKSSEITNTFTFQFELRPSKTQ</sequence>
<dbReference type="InterPro" id="IPR007803">
    <property type="entry name" value="Asp/Arg/Pro-Hydrxlase"/>
</dbReference>
<dbReference type="GO" id="GO:0006637">
    <property type="term" value="P:acyl-CoA metabolic process"/>
    <property type="evidence" value="ECO:0007669"/>
    <property type="project" value="TreeGrafter"/>
</dbReference>
<evidence type="ECO:0000313" key="8">
    <source>
        <dbReference type="Proteomes" id="UP000626109"/>
    </source>
</evidence>
<evidence type="ECO:0000256" key="2">
    <source>
        <dbReference type="ARBA" id="ARBA00010458"/>
    </source>
</evidence>
<dbReference type="InterPro" id="IPR027443">
    <property type="entry name" value="IPNS-like_sf"/>
</dbReference>
<evidence type="ECO:0000313" key="7">
    <source>
        <dbReference type="EMBL" id="CAE8705689.1"/>
    </source>
</evidence>
<dbReference type="AlphaFoldDB" id="A0A813KIK7"/>
<dbReference type="CDD" id="cd03442">
    <property type="entry name" value="BFIT_BACH"/>
    <property type="match status" value="1"/>
</dbReference>
<comment type="caution">
    <text evidence="7">The sequence shown here is derived from an EMBL/GenBank/DDBJ whole genome shotgun (WGS) entry which is preliminary data.</text>
</comment>
<keyword evidence="4" id="KW-0378">Hydrolase</keyword>
<dbReference type="InterPro" id="IPR029069">
    <property type="entry name" value="HotDog_dom_sf"/>
</dbReference>
<dbReference type="PROSITE" id="PS51770">
    <property type="entry name" value="HOTDOG_ACOT"/>
    <property type="match status" value="1"/>
</dbReference>
<feature type="non-terminal residue" evidence="7">
    <location>
        <position position="787"/>
    </location>
</feature>
<feature type="domain" description="HotDog ACOT-type" evidence="6">
    <location>
        <begin position="670"/>
        <end position="785"/>
    </location>
</feature>
<keyword evidence="3" id="KW-0677">Repeat</keyword>
<comment type="similarity">
    <text evidence="2">Belongs to the acyl coenzyme A hydrolase family.</text>
</comment>
<dbReference type="InterPro" id="IPR033120">
    <property type="entry name" value="HOTDOG_ACOT"/>
</dbReference>
<evidence type="ECO:0000256" key="3">
    <source>
        <dbReference type="ARBA" id="ARBA00022737"/>
    </source>
</evidence>
<organism evidence="7 8">
    <name type="scientific">Polarella glacialis</name>
    <name type="common">Dinoflagellate</name>
    <dbReference type="NCBI Taxonomy" id="89957"/>
    <lineage>
        <taxon>Eukaryota</taxon>
        <taxon>Sar</taxon>
        <taxon>Alveolata</taxon>
        <taxon>Dinophyceae</taxon>
        <taxon>Suessiales</taxon>
        <taxon>Suessiaceae</taxon>
        <taxon>Polarella</taxon>
    </lineage>
</organism>
<proteinExistence type="inferred from homology"/>
<dbReference type="EMBL" id="CAJNNW010031025">
    <property type="protein sequence ID" value="CAE8705689.1"/>
    <property type="molecule type" value="Genomic_DNA"/>
</dbReference>
<dbReference type="PANTHER" id="PTHR12655">
    <property type="entry name" value="ACYL-COA THIOESTERASE"/>
    <property type="match status" value="1"/>
</dbReference>
<evidence type="ECO:0000256" key="1">
    <source>
        <dbReference type="ARBA" id="ARBA00007730"/>
    </source>
</evidence>
<dbReference type="GO" id="GO:0047617">
    <property type="term" value="F:fatty acyl-CoA hydrolase activity"/>
    <property type="evidence" value="ECO:0007669"/>
    <property type="project" value="TreeGrafter"/>
</dbReference>
<dbReference type="Gene3D" id="2.60.120.330">
    <property type="entry name" value="B-lactam Antibiotic, Isopenicillin N Synthase, Chain"/>
    <property type="match status" value="1"/>
</dbReference>
<dbReference type="PANTHER" id="PTHR12655:SF0">
    <property type="entry name" value="ACYL-COENZYME A THIOESTERASE 9, MITOCHONDRIAL"/>
    <property type="match status" value="1"/>
</dbReference>
<name>A0A813KIK7_POLGL</name>
<evidence type="ECO:0000259" key="6">
    <source>
        <dbReference type="PROSITE" id="PS51770"/>
    </source>
</evidence>
<evidence type="ECO:0000256" key="4">
    <source>
        <dbReference type="ARBA" id="ARBA00022801"/>
    </source>
</evidence>
<gene>
    <name evidence="7" type="ORF">PGLA2088_LOCUS33837</name>
</gene>
<reference evidence="7" key="1">
    <citation type="submission" date="2021-02" db="EMBL/GenBank/DDBJ databases">
        <authorList>
            <person name="Dougan E. K."/>
            <person name="Rhodes N."/>
            <person name="Thang M."/>
            <person name="Chan C."/>
        </authorList>
    </citation>
    <scope>NUCLEOTIDE SEQUENCE</scope>
</reference>
<dbReference type="SUPFAM" id="SSF54637">
    <property type="entry name" value="Thioesterase/thiol ester dehydrase-isomerase"/>
    <property type="match status" value="1"/>
</dbReference>
<dbReference type="Pfam" id="PF05118">
    <property type="entry name" value="Asp_Arg_Hydrox"/>
    <property type="match status" value="1"/>
</dbReference>
<protein>
    <recommendedName>
        <fullName evidence="6">HotDog ACOT-type domain-containing protein</fullName>
    </recommendedName>
</protein>
<evidence type="ECO:0000256" key="5">
    <source>
        <dbReference type="ARBA" id="ARBA00022946"/>
    </source>
</evidence>
<comment type="similarity">
    <text evidence="1">Belongs to the aspartyl/asparaginyl beta-hydroxylase family.</text>
</comment>
<dbReference type="Gene3D" id="3.10.129.10">
    <property type="entry name" value="Hotdog Thioesterase"/>
    <property type="match status" value="2"/>
</dbReference>
<dbReference type="Proteomes" id="UP000626109">
    <property type="component" value="Unassembled WGS sequence"/>
</dbReference>
<keyword evidence="5" id="KW-0809">Transit peptide</keyword>